<dbReference type="InterPro" id="IPR036679">
    <property type="entry name" value="FlgN-like_sf"/>
</dbReference>
<evidence type="ECO:0000256" key="2">
    <source>
        <dbReference type="ARBA" id="ARBA00007703"/>
    </source>
</evidence>
<evidence type="ECO:0000256" key="1">
    <source>
        <dbReference type="ARBA" id="ARBA00002397"/>
    </source>
</evidence>
<comment type="caution">
    <text evidence="4">The sequence shown here is derived from an EMBL/GenBank/DDBJ whole genome shotgun (WGS) entry which is preliminary data.</text>
</comment>
<dbReference type="Pfam" id="PF05130">
    <property type="entry name" value="FlgN"/>
    <property type="match status" value="1"/>
</dbReference>
<dbReference type="Proteomes" id="UP001241056">
    <property type="component" value="Unassembled WGS sequence"/>
</dbReference>
<gene>
    <name evidence="4" type="ORF">QEZ41_06710</name>
</gene>
<dbReference type="Gene3D" id="1.20.58.300">
    <property type="entry name" value="FlgN-like"/>
    <property type="match status" value="1"/>
</dbReference>
<comment type="similarity">
    <text evidence="2">Belongs to the FlgN family.</text>
</comment>
<evidence type="ECO:0000313" key="5">
    <source>
        <dbReference type="Proteomes" id="UP001241056"/>
    </source>
</evidence>
<evidence type="ECO:0000313" key="4">
    <source>
        <dbReference type="EMBL" id="MDM7857966.1"/>
    </source>
</evidence>
<dbReference type="SUPFAM" id="SSF140566">
    <property type="entry name" value="FlgN-like"/>
    <property type="match status" value="1"/>
</dbReference>
<proteinExistence type="inferred from homology"/>
<name>A0ABT7SP49_9GAMM</name>
<accession>A0ABT7SP49</accession>
<sequence length="155" mass="17363">MPDTRILELLNTDIHSCTELLAILEQEFSALNERKLEQLQALLDSKQPLLVSLNQNAKERSNLLQRNGLTADMNGFQQFAQNSPHSAKLLQQHNTLNDLIEQCQTANLRNGRLIRANQISVGSALNIIRGSNEPSLYDKSGSTAYKNTRRTFTSA</sequence>
<reference evidence="4 5" key="1">
    <citation type="submission" date="2023-06" db="EMBL/GenBank/DDBJ databases">
        <title>Thiopseudomonas sp. CY1220 draft genome sequence.</title>
        <authorList>
            <person name="Zhao G."/>
            <person name="An M."/>
        </authorList>
    </citation>
    <scope>NUCLEOTIDE SEQUENCE [LARGE SCALE GENOMIC DNA]</scope>
    <source>
        <strain evidence="4 5">CY1220</strain>
    </source>
</reference>
<keyword evidence="4" id="KW-0969">Cilium</keyword>
<dbReference type="EMBL" id="JAUCDY010000006">
    <property type="protein sequence ID" value="MDM7857966.1"/>
    <property type="molecule type" value="Genomic_DNA"/>
</dbReference>
<keyword evidence="4" id="KW-0282">Flagellum</keyword>
<evidence type="ECO:0000256" key="3">
    <source>
        <dbReference type="ARBA" id="ARBA00022795"/>
    </source>
</evidence>
<comment type="function">
    <text evidence="1">Required for the efficient initiation of filament assembly.</text>
</comment>
<keyword evidence="5" id="KW-1185">Reference proteome</keyword>
<dbReference type="InterPro" id="IPR007809">
    <property type="entry name" value="FlgN-like"/>
</dbReference>
<keyword evidence="4" id="KW-0966">Cell projection</keyword>
<dbReference type="RefSeq" id="WP_289410621.1">
    <property type="nucleotide sequence ID" value="NZ_JAUCDY010000006.1"/>
</dbReference>
<protein>
    <submittedName>
        <fullName evidence="4">Flagellar protein FlgN</fullName>
    </submittedName>
</protein>
<keyword evidence="3" id="KW-1005">Bacterial flagellum biogenesis</keyword>
<organism evidence="4 5">
    <name type="scientific">Thiopseudomonas acetoxidans</name>
    <dbReference type="NCBI Taxonomy" id="3041622"/>
    <lineage>
        <taxon>Bacteria</taxon>
        <taxon>Pseudomonadati</taxon>
        <taxon>Pseudomonadota</taxon>
        <taxon>Gammaproteobacteria</taxon>
        <taxon>Pseudomonadales</taxon>
        <taxon>Pseudomonadaceae</taxon>
        <taxon>Thiopseudomonas</taxon>
    </lineage>
</organism>